<feature type="compositionally biased region" description="Basic and acidic residues" evidence="1">
    <location>
        <begin position="726"/>
        <end position="739"/>
    </location>
</feature>
<feature type="compositionally biased region" description="Basic and acidic residues" evidence="1">
    <location>
        <begin position="815"/>
        <end position="824"/>
    </location>
</feature>
<accession>A0AAV4G918</accession>
<feature type="compositionally biased region" description="Polar residues" evidence="1">
    <location>
        <begin position="767"/>
        <end position="803"/>
    </location>
</feature>
<feature type="compositionally biased region" description="Gly residues" evidence="1">
    <location>
        <begin position="464"/>
        <end position="473"/>
    </location>
</feature>
<evidence type="ECO:0000256" key="1">
    <source>
        <dbReference type="SAM" id="MobiDB-lite"/>
    </source>
</evidence>
<comment type="caution">
    <text evidence="2">The sequence shown here is derived from an EMBL/GenBank/DDBJ whole genome shotgun (WGS) entry which is preliminary data.</text>
</comment>
<organism evidence="2 3">
    <name type="scientific">Elysia marginata</name>
    <dbReference type="NCBI Taxonomy" id="1093978"/>
    <lineage>
        <taxon>Eukaryota</taxon>
        <taxon>Metazoa</taxon>
        <taxon>Spiralia</taxon>
        <taxon>Lophotrochozoa</taxon>
        <taxon>Mollusca</taxon>
        <taxon>Gastropoda</taxon>
        <taxon>Heterobranchia</taxon>
        <taxon>Euthyneura</taxon>
        <taxon>Panpulmonata</taxon>
        <taxon>Sacoglossa</taxon>
        <taxon>Placobranchoidea</taxon>
        <taxon>Plakobranchidae</taxon>
        <taxon>Elysia</taxon>
    </lineage>
</organism>
<gene>
    <name evidence="2" type="ORF">ElyMa_004070200</name>
</gene>
<dbReference type="EMBL" id="BMAT01008276">
    <property type="protein sequence ID" value="GFR81468.1"/>
    <property type="molecule type" value="Genomic_DNA"/>
</dbReference>
<proteinExistence type="predicted"/>
<keyword evidence="3" id="KW-1185">Reference proteome</keyword>
<feature type="compositionally biased region" description="Acidic residues" evidence="1">
    <location>
        <begin position="299"/>
        <end position="309"/>
    </location>
</feature>
<dbReference type="AlphaFoldDB" id="A0AAV4G918"/>
<feature type="compositionally biased region" description="Basic and acidic residues" evidence="1">
    <location>
        <begin position="225"/>
        <end position="237"/>
    </location>
</feature>
<reference evidence="2 3" key="1">
    <citation type="journal article" date="2021" name="Elife">
        <title>Chloroplast acquisition without the gene transfer in kleptoplastic sea slugs, Plakobranchus ocellatus.</title>
        <authorList>
            <person name="Maeda T."/>
            <person name="Takahashi S."/>
            <person name="Yoshida T."/>
            <person name="Shimamura S."/>
            <person name="Takaki Y."/>
            <person name="Nagai Y."/>
            <person name="Toyoda A."/>
            <person name="Suzuki Y."/>
            <person name="Arimoto A."/>
            <person name="Ishii H."/>
            <person name="Satoh N."/>
            <person name="Nishiyama T."/>
            <person name="Hasebe M."/>
            <person name="Maruyama T."/>
            <person name="Minagawa J."/>
            <person name="Obokata J."/>
            <person name="Shigenobu S."/>
        </authorList>
    </citation>
    <scope>NUCLEOTIDE SEQUENCE [LARGE SCALE GENOMIC DNA]</scope>
</reference>
<feature type="compositionally biased region" description="Polar residues" evidence="1">
    <location>
        <begin position="447"/>
        <end position="456"/>
    </location>
</feature>
<feature type="region of interest" description="Disordered" evidence="1">
    <location>
        <begin position="869"/>
        <end position="937"/>
    </location>
</feature>
<feature type="region of interest" description="Disordered" evidence="1">
    <location>
        <begin position="441"/>
        <end position="475"/>
    </location>
</feature>
<feature type="region of interest" description="Disordered" evidence="1">
    <location>
        <begin position="725"/>
        <end position="824"/>
    </location>
</feature>
<name>A0AAV4G918_9GAST</name>
<feature type="compositionally biased region" description="Basic and acidic residues" evidence="1">
    <location>
        <begin position="159"/>
        <end position="184"/>
    </location>
</feature>
<evidence type="ECO:0000313" key="3">
    <source>
        <dbReference type="Proteomes" id="UP000762676"/>
    </source>
</evidence>
<protein>
    <submittedName>
        <fullName evidence="2">CutA-like protein</fullName>
    </submittedName>
</protein>
<dbReference type="Proteomes" id="UP000762676">
    <property type="component" value="Unassembled WGS sequence"/>
</dbReference>
<feature type="compositionally biased region" description="Polar residues" evidence="1">
    <location>
        <begin position="189"/>
        <end position="205"/>
    </location>
</feature>
<feature type="region of interest" description="Disordered" evidence="1">
    <location>
        <begin position="55"/>
        <end position="309"/>
    </location>
</feature>
<feature type="compositionally biased region" description="Polar residues" evidence="1">
    <location>
        <begin position="255"/>
        <end position="273"/>
    </location>
</feature>
<sequence length="1064" mass="117755">MAGLGNLNISDYDDDCQARAADYNKDWCKPLQVSMARLDQMQPTVCNMYLQPAGSLKPPKSMTKSAREKKQYGSFKQGNIGTKLNCGAEEENDSIQPSQDSVRGLSKTMAWGSNSSIPDLLARQKSQPGARPSSASRFPPRNRPSSAGKSRRPQSAKDTLNEKKEETAKDLGIKGSKKQMDDRPPILTRCNSDLGVSSREGNSYKTCVDESDVRNPTPYKFQEFAVDKSGKASKIQDEKEDADGSKTNQPDEIKSTQNTESIPEEVNNLSVRASQEEDKPVTPPMPESIRFSLPNMNDGSDEDDRDEDELNTERLLQQADSFMQKKCHEEQRVLDSLTEAHATIPDEKDSFDVSQASSDKSLAHYSLFDLECPISSVAAHNSSIVFPKDKGSLKDAFSHRPDGVTGNINHDYPPPSPHVTWSDSHTVHLFQTDSTSIFHDDKAQATRPRTTGSNKTESYRKGMMVGGKTGGPEGLKTETFKNHNRAQNRETENSFLMPDERHVSYKPLEVTKSGRDIKSLGAKTSLNSSKRGSSTKIIGNRLLRTSFEDAAAGETEKHSSLISCLSEKSVLNGQESLSTGQEPTHKLVPTVTLAYEDENDDEDDERLKNDNCHKKKKLKKKKTFDEIETYMSRLDKKESETTKENLPTNSNLFNPCACGDISCGELLTQSNQPDTLQKRPKSASKSTLYLTPEERIPVVKTTKTIEFCNGASPAETVIKNTLVAAHEGKPEKSESRQRSDMPSLLKPSMIKQQQASEDKSRLKSVGTKKSTPATENISNTGIVLSSSYKPSKGDSNLTVSQSDGGLAPPQTLHQPDNKKEEKSDQGLYETLLEEAKAMALTSMMEAAKTPTKMKTLVKPKPKISALVTQEVTSSSVPRPRPFSAPLKIASSKPTSKKPTPVPGIVTNNKHKYCLGHTSNTSRHTGLRRPQSAKPSREISRLDSVIDQVDVSPEMCQAERMQMKMAALGVQIDASVLEKALFPPSGKSIYYNVPGDLPRNPTESLIPHYKHWLAEDYHRVKLMERRLARDDEIKYMQKVAAEKKALLQKKGKKKKKKEKCVISAG</sequence>
<evidence type="ECO:0000313" key="2">
    <source>
        <dbReference type="EMBL" id="GFR81468.1"/>
    </source>
</evidence>